<sequence>MARRILVLGGTGFVGRQVCEQLARLGWRVTVPTRRAVKAAAIQNLPGLTVVEASVHSDADLARLMPGHDAVVNLVAVLHGGDKRFEQVHVDLPKRIAQAMQEAGIRRLVHISALGADAQGPSMYQRSKARGEQALQQTGLDLTVLRPSVIFGAEDRFLNLFADLQAIAPFMPLAGANTPFQPVWVGDVARAVLRCLQDEHTTGQTYELAGPDVMTLGELVHKSGQWAGVRGGLGRPVLPLPHWVGYLQALLMEQLPGEPLMSRDNLASMQVPNTASGSLPGLQALGITASSAAGVAPTYLGHKGPRSRLDGWRARSDRR</sequence>
<reference evidence="2" key="1">
    <citation type="submission" date="2023-05" db="EMBL/GenBank/DDBJ databases">
        <title>Limnohabitans sp. strain HM2-2 Genome sequencing and assembly.</title>
        <authorList>
            <person name="Jung Y."/>
        </authorList>
    </citation>
    <scope>NUCLEOTIDE SEQUENCE</scope>
    <source>
        <strain evidence="2">HM2-2</strain>
    </source>
</reference>
<dbReference type="Pfam" id="PF13460">
    <property type="entry name" value="NAD_binding_10"/>
    <property type="match status" value="1"/>
</dbReference>
<evidence type="ECO:0000313" key="2">
    <source>
        <dbReference type="EMBL" id="MDI9233799.1"/>
    </source>
</evidence>
<comment type="caution">
    <text evidence="2">The sequence shown here is derived from an EMBL/GenBank/DDBJ whole genome shotgun (WGS) entry which is preliminary data.</text>
</comment>
<gene>
    <name evidence="2" type="ORF">QLQ16_08120</name>
</gene>
<keyword evidence="3" id="KW-1185">Reference proteome</keyword>
<evidence type="ECO:0000313" key="3">
    <source>
        <dbReference type="Proteomes" id="UP001431902"/>
    </source>
</evidence>
<dbReference type="Proteomes" id="UP001431902">
    <property type="component" value="Unassembled WGS sequence"/>
</dbReference>
<dbReference type="InterPro" id="IPR051207">
    <property type="entry name" value="ComplexI_NDUFA9_subunit"/>
</dbReference>
<accession>A0ABT6X6P5</accession>
<dbReference type="EMBL" id="JASGBH010000005">
    <property type="protein sequence ID" value="MDI9233799.1"/>
    <property type="molecule type" value="Genomic_DNA"/>
</dbReference>
<name>A0ABT6X6P5_9BURK</name>
<evidence type="ECO:0000259" key="1">
    <source>
        <dbReference type="Pfam" id="PF13460"/>
    </source>
</evidence>
<dbReference type="PANTHER" id="PTHR12126:SF11">
    <property type="entry name" value="NADH DEHYDROGENASE [UBIQUINONE] 1 ALPHA SUBCOMPLEX SUBUNIT 9, MITOCHONDRIAL"/>
    <property type="match status" value="1"/>
</dbReference>
<proteinExistence type="predicted"/>
<dbReference type="Gene3D" id="3.40.50.720">
    <property type="entry name" value="NAD(P)-binding Rossmann-like Domain"/>
    <property type="match status" value="1"/>
</dbReference>
<dbReference type="CDD" id="cd05271">
    <property type="entry name" value="NDUFA9_like_SDR_a"/>
    <property type="match status" value="1"/>
</dbReference>
<dbReference type="SUPFAM" id="SSF51735">
    <property type="entry name" value="NAD(P)-binding Rossmann-fold domains"/>
    <property type="match status" value="1"/>
</dbReference>
<protein>
    <submittedName>
        <fullName evidence="2">Complex I NDUFA9 subunit family protein</fullName>
    </submittedName>
</protein>
<dbReference type="InterPro" id="IPR016040">
    <property type="entry name" value="NAD(P)-bd_dom"/>
</dbReference>
<dbReference type="InterPro" id="IPR036291">
    <property type="entry name" value="NAD(P)-bd_dom_sf"/>
</dbReference>
<organism evidence="2 3">
    <name type="scientific">Limnohabitans lacus</name>
    <dbReference type="NCBI Taxonomy" id="3045173"/>
    <lineage>
        <taxon>Bacteria</taxon>
        <taxon>Pseudomonadati</taxon>
        <taxon>Pseudomonadota</taxon>
        <taxon>Betaproteobacteria</taxon>
        <taxon>Burkholderiales</taxon>
        <taxon>Comamonadaceae</taxon>
        <taxon>Limnohabitans</taxon>
    </lineage>
</organism>
<dbReference type="PANTHER" id="PTHR12126">
    <property type="entry name" value="NADH-UBIQUINONE OXIDOREDUCTASE 39 KDA SUBUNIT-RELATED"/>
    <property type="match status" value="1"/>
</dbReference>
<feature type="domain" description="NAD(P)-binding" evidence="1">
    <location>
        <begin position="9"/>
        <end position="150"/>
    </location>
</feature>